<evidence type="ECO:0000256" key="5">
    <source>
        <dbReference type="ARBA" id="ARBA00022989"/>
    </source>
</evidence>
<keyword evidence="3 9" id="KW-0808">Transferase</keyword>
<feature type="transmembrane region" description="Helical" evidence="9">
    <location>
        <begin position="263"/>
        <end position="283"/>
    </location>
</feature>
<sequence length="284" mass="32918">MFKYLEMIKPKIIFGNIILIIGSFLFASSHHHFKILLLFYTVLGSFLVIASACILNNLIDSDVDQKMERTRNRIVFKTALSIVLVLFFSFFLGISGLLILGILVNILTMSVSVFGFFVYIVLYTIVYKRKTIHSTLIGSFSGSTPSMIGYTAVTNSIDICSCLLFVIFMFWQMSHFYAISIFRMQDYKMANIPVFPVVKGVFVTKKHILYYTTNFIIFSSFLTFLNYVSYTFLFFTSIVNFYWFFLSCLNLNNNNHEKNAMKLFYCSILVVMIFNFLISIDFLF</sequence>
<dbReference type="AlphaFoldDB" id="A0A4D6Y5Z0"/>
<dbReference type="InterPro" id="IPR044878">
    <property type="entry name" value="UbiA_sf"/>
</dbReference>
<keyword evidence="5 9" id="KW-1133">Transmembrane helix</keyword>
<name>A0A4D6Y5Z0_9GAMM</name>
<keyword evidence="4 9" id="KW-0812">Transmembrane</keyword>
<proteinExistence type="inferred from homology"/>
<comment type="miscellaneous">
    <text evidence="9">Carbon 2 of the heme B porphyrin ring is defined according to the Fischer nomenclature.</text>
</comment>
<gene>
    <name evidence="9" type="primary">cyoE</name>
    <name evidence="10" type="ORF">D9V69_02330</name>
</gene>
<dbReference type="InterPro" id="IPR006369">
    <property type="entry name" value="Protohaem_IX_farnesylTrfase"/>
</dbReference>
<evidence type="ECO:0000256" key="2">
    <source>
        <dbReference type="ARBA" id="ARBA00022475"/>
    </source>
</evidence>
<evidence type="ECO:0000256" key="7">
    <source>
        <dbReference type="ARBA" id="ARBA00023136"/>
    </source>
</evidence>
<protein>
    <recommendedName>
        <fullName evidence="9">Protoheme IX farnesyltransferase</fullName>
        <ecNumber evidence="9">2.5.1.141</ecNumber>
    </recommendedName>
    <alternativeName>
        <fullName evidence="9">Heme B farnesyltransferase</fullName>
    </alternativeName>
    <alternativeName>
        <fullName evidence="9">Heme O synthase</fullName>
    </alternativeName>
</protein>
<dbReference type="GO" id="GO:0048034">
    <property type="term" value="P:heme O biosynthetic process"/>
    <property type="evidence" value="ECO:0007669"/>
    <property type="project" value="UniProtKB-UniRule"/>
</dbReference>
<feature type="transmembrane region" description="Helical" evidence="9">
    <location>
        <begin position="231"/>
        <end position="251"/>
    </location>
</feature>
<evidence type="ECO:0000313" key="10">
    <source>
        <dbReference type="EMBL" id="QCI21748.1"/>
    </source>
</evidence>
<feature type="transmembrane region" description="Helical" evidence="9">
    <location>
        <begin position="132"/>
        <end position="150"/>
    </location>
</feature>
<dbReference type="NCBIfam" id="NF003348">
    <property type="entry name" value="PRK04375.1-1"/>
    <property type="match status" value="1"/>
</dbReference>
<dbReference type="NCBIfam" id="TIGR01473">
    <property type="entry name" value="cyoE_ctaB"/>
    <property type="match status" value="1"/>
</dbReference>
<dbReference type="PANTHER" id="PTHR43448:SF2">
    <property type="entry name" value="PROTOHEME IX FARNESYLTRANSFERASE, MITOCHONDRIAL"/>
    <property type="match status" value="1"/>
</dbReference>
<dbReference type="Proteomes" id="UP000298773">
    <property type="component" value="Chromosome"/>
</dbReference>
<feature type="transmembrane region" description="Helical" evidence="9">
    <location>
        <begin position="106"/>
        <end position="125"/>
    </location>
</feature>
<dbReference type="PANTHER" id="PTHR43448">
    <property type="entry name" value="PROTOHEME IX FARNESYLTRANSFERASE, MITOCHONDRIAL"/>
    <property type="match status" value="1"/>
</dbReference>
<dbReference type="GO" id="GO:0005886">
    <property type="term" value="C:plasma membrane"/>
    <property type="evidence" value="ECO:0007669"/>
    <property type="project" value="UniProtKB-SubCell"/>
</dbReference>
<comment type="subcellular location">
    <subcellularLocation>
        <location evidence="9">Cell membrane</location>
        <topology evidence="9">Multi-pass membrane protein</topology>
    </subcellularLocation>
    <subcellularLocation>
        <location evidence="1">Membrane</location>
        <topology evidence="1">Multi-pass membrane protein</topology>
    </subcellularLocation>
</comment>
<dbReference type="CDD" id="cd13957">
    <property type="entry name" value="PT_UbiA_Cox10"/>
    <property type="match status" value="1"/>
</dbReference>
<keyword evidence="6 9" id="KW-0350">Heme biosynthesis</keyword>
<dbReference type="OrthoDB" id="9814417at2"/>
<dbReference type="HAMAP" id="MF_00154">
    <property type="entry name" value="CyoE_CtaB"/>
    <property type="match status" value="1"/>
</dbReference>
<accession>A0A4D6Y5Z0</accession>
<dbReference type="GO" id="GO:0008495">
    <property type="term" value="F:protoheme IX farnesyltransferase activity"/>
    <property type="evidence" value="ECO:0007669"/>
    <property type="project" value="UniProtKB-UniRule"/>
</dbReference>
<feature type="transmembrane region" description="Helical" evidence="9">
    <location>
        <begin position="156"/>
        <end position="179"/>
    </location>
</feature>
<organism evidence="10 11">
    <name type="scientific">Buchnera aphidicola</name>
    <name type="common">Hyadaphis tataricae</name>
    <dbReference type="NCBI Taxonomy" id="1241859"/>
    <lineage>
        <taxon>Bacteria</taxon>
        <taxon>Pseudomonadati</taxon>
        <taxon>Pseudomonadota</taxon>
        <taxon>Gammaproteobacteria</taxon>
        <taxon>Enterobacterales</taxon>
        <taxon>Erwiniaceae</taxon>
        <taxon>Buchnera</taxon>
    </lineage>
</organism>
<dbReference type="UniPathway" id="UPA00834">
    <property type="reaction ID" value="UER00712"/>
</dbReference>
<evidence type="ECO:0000256" key="8">
    <source>
        <dbReference type="ARBA" id="ARBA00047690"/>
    </source>
</evidence>
<comment type="catalytic activity">
    <reaction evidence="8 9">
        <text>heme b + (2E,6E)-farnesyl diphosphate + H2O = Fe(II)-heme o + diphosphate</text>
        <dbReference type="Rhea" id="RHEA:28070"/>
        <dbReference type="ChEBI" id="CHEBI:15377"/>
        <dbReference type="ChEBI" id="CHEBI:33019"/>
        <dbReference type="ChEBI" id="CHEBI:60344"/>
        <dbReference type="ChEBI" id="CHEBI:60530"/>
        <dbReference type="ChEBI" id="CHEBI:175763"/>
        <dbReference type="EC" id="2.5.1.141"/>
    </reaction>
</comment>
<dbReference type="RefSeq" id="WP_158356718.1">
    <property type="nucleotide sequence ID" value="NZ_CP034873.1"/>
</dbReference>
<reference evidence="10 11" key="2">
    <citation type="submission" date="2019-05" db="EMBL/GenBank/DDBJ databases">
        <title>Genome evolution of the obligate endosymbiont Buchnera aphidicola.</title>
        <authorList>
            <person name="Moran N.A."/>
        </authorList>
    </citation>
    <scope>NUCLEOTIDE SEQUENCE [LARGE SCALE GENOMIC DNA]</scope>
    <source>
        <strain evidence="10 11">Hta</strain>
    </source>
</reference>
<dbReference type="Gene3D" id="1.10.357.140">
    <property type="entry name" value="UbiA prenyltransferase"/>
    <property type="match status" value="1"/>
</dbReference>
<comment type="pathway">
    <text evidence="9">Porphyrin-containing compound metabolism; heme O biosynthesis; heme O from protoheme: step 1/1.</text>
</comment>
<keyword evidence="2 9" id="KW-1003">Cell membrane</keyword>
<keyword evidence="7 9" id="KW-0472">Membrane</keyword>
<feature type="transmembrane region" description="Helical" evidence="9">
    <location>
        <begin position="35"/>
        <end position="59"/>
    </location>
</feature>
<evidence type="ECO:0000256" key="1">
    <source>
        <dbReference type="ARBA" id="ARBA00004141"/>
    </source>
</evidence>
<feature type="transmembrane region" description="Helical" evidence="9">
    <location>
        <begin position="12"/>
        <end position="29"/>
    </location>
</feature>
<evidence type="ECO:0000313" key="11">
    <source>
        <dbReference type="Proteomes" id="UP000298773"/>
    </source>
</evidence>
<comment type="function">
    <text evidence="9">Converts heme B (protoheme IX) to heme O by substitution of the vinyl group on carbon 2 of heme B porphyrin ring with a hydroxyethyl farnesyl side group.</text>
</comment>
<feature type="transmembrane region" description="Helical" evidence="9">
    <location>
        <begin position="79"/>
        <end position="100"/>
    </location>
</feature>
<evidence type="ECO:0000256" key="9">
    <source>
        <dbReference type="HAMAP-Rule" id="MF_00154"/>
    </source>
</evidence>
<evidence type="ECO:0000256" key="3">
    <source>
        <dbReference type="ARBA" id="ARBA00022679"/>
    </source>
</evidence>
<reference evidence="10 11" key="1">
    <citation type="submission" date="2018-12" db="EMBL/GenBank/DDBJ databases">
        <authorList>
            <person name="Chong R.A."/>
        </authorList>
    </citation>
    <scope>NUCLEOTIDE SEQUENCE [LARGE SCALE GENOMIC DNA]</scope>
    <source>
        <strain evidence="10 11">Hta</strain>
    </source>
</reference>
<dbReference type="EC" id="2.5.1.141" evidence="9"/>
<feature type="transmembrane region" description="Helical" evidence="9">
    <location>
        <begin position="208"/>
        <end position="225"/>
    </location>
</feature>
<comment type="similarity">
    <text evidence="9">Belongs to the UbiA prenyltransferase family. Protoheme IX farnesyltransferase subfamily.</text>
</comment>
<evidence type="ECO:0000256" key="4">
    <source>
        <dbReference type="ARBA" id="ARBA00022692"/>
    </source>
</evidence>
<dbReference type="Pfam" id="PF01040">
    <property type="entry name" value="UbiA"/>
    <property type="match status" value="1"/>
</dbReference>
<dbReference type="EMBL" id="CP034873">
    <property type="protein sequence ID" value="QCI21748.1"/>
    <property type="molecule type" value="Genomic_DNA"/>
</dbReference>
<dbReference type="InterPro" id="IPR000537">
    <property type="entry name" value="UbiA_prenyltransferase"/>
</dbReference>
<evidence type="ECO:0000256" key="6">
    <source>
        <dbReference type="ARBA" id="ARBA00023133"/>
    </source>
</evidence>